<dbReference type="InterPro" id="IPR045864">
    <property type="entry name" value="aa-tRNA-synth_II/BPL/LPL"/>
</dbReference>
<dbReference type="EC" id="6.1.1.20" evidence="5"/>
<dbReference type="FunFam" id="3.30.930.10:FF:000059">
    <property type="entry name" value="phenylalanine--tRNA ligase beta subunit"/>
    <property type="match status" value="1"/>
</dbReference>
<comment type="subunit">
    <text evidence="4">Tetramer of two alpha and two beta subunits.</text>
</comment>
<dbReference type="SMART" id="SM00873">
    <property type="entry name" value="B3_4"/>
    <property type="match status" value="1"/>
</dbReference>
<dbReference type="eggNOG" id="KOG2472">
    <property type="taxonomic scope" value="Eukaryota"/>
</dbReference>
<dbReference type="Gene3D" id="3.50.40.10">
    <property type="entry name" value="Phenylalanyl-trna Synthetase, Chain B, domain 3"/>
    <property type="match status" value="1"/>
</dbReference>
<keyword evidence="9" id="KW-0547">Nucleotide-binding</keyword>
<dbReference type="InterPro" id="IPR009061">
    <property type="entry name" value="DNA-bd_dom_put_sf"/>
</dbReference>
<evidence type="ECO:0000256" key="2">
    <source>
        <dbReference type="ARBA" id="ARBA00004496"/>
    </source>
</evidence>
<dbReference type="PANTHER" id="PTHR10947:SF0">
    <property type="entry name" value="PHENYLALANINE--TRNA LIGASE BETA SUBUNIT"/>
    <property type="match status" value="1"/>
</dbReference>
<dbReference type="SUPFAM" id="SSF55681">
    <property type="entry name" value="Class II aaRS and biotin synthetases"/>
    <property type="match status" value="1"/>
</dbReference>
<dbReference type="EMBL" id="GG663751">
    <property type="protein sequence ID" value="EEH51434.1"/>
    <property type="molecule type" value="Genomic_DNA"/>
</dbReference>
<dbReference type="Pfam" id="PF03483">
    <property type="entry name" value="B3_4"/>
    <property type="match status" value="1"/>
</dbReference>
<evidence type="ECO:0000256" key="10">
    <source>
        <dbReference type="ARBA" id="ARBA00022840"/>
    </source>
</evidence>
<dbReference type="GO" id="GO:0004826">
    <property type="term" value="F:phenylalanine-tRNA ligase activity"/>
    <property type="evidence" value="ECO:0007669"/>
    <property type="project" value="UniProtKB-EC"/>
</dbReference>
<evidence type="ECO:0000256" key="14">
    <source>
        <dbReference type="ARBA" id="ARBA00033189"/>
    </source>
</evidence>
<dbReference type="NCBIfam" id="TIGR00471">
    <property type="entry name" value="pheT_arch"/>
    <property type="match status" value="1"/>
</dbReference>
<keyword evidence="13" id="KW-0030">Aminoacyl-tRNA synthetase</keyword>
<evidence type="ECO:0000256" key="13">
    <source>
        <dbReference type="ARBA" id="ARBA00023146"/>
    </source>
</evidence>
<keyword evidence="11" id="KW-0460">Magnesium</keyword>
<dbReference type="GO" id="GO:0005524">
    <property type="term" value="F:ATP binding"/>
    <property type="evidence" value="ECO:0007669"/>
    <property type="project" value="UniProtKB-KW"/>
</dbReference>
<keyword evidence="12" id="KW-0648">Protein biosynthesis</keyword>
<dbReference type="PROSITE" id="PS51483">
    <property type="entry name" value="B5"/>
    <property type="match status" value="1"/>
</dbReference>
<evidence type="ECO:0000313" key="17">
    <source>
        <dbReference type="EMBL" id="EEH51434.1"/>
    </source>
</evidence>
<proteinExistence type="inferred from homology"/>
<accession>C1N902</accession>
<dbReference type="GO" id="GO:0009328">
    <property type="term" value="C:phenylalanine-tRNA ligase complex"/>
    <property type="evidence" value="ECO:0007669"/>
    <property type="project" value="TreeGrafter"/>
</dbReference>
<evidence type="ECO:0000256" key="12">
    <source>
        <dbReference type="ARBA" id="ARBA00022917"/>
    </source>
</evidence>
<dbReference type="InterPro" id="IPR004531">
    <property type="entry name" value="Phe-tRNA-synth_IIc_bsu_arc_euk"/>
</dbReference>
<dbReference type="CDD" id="cd00769">
    <property type="entry name" value="PheRS_beta_core"/>
    <property type="match status" value="1"/>
</dbReference>
<keyword evidence="18" id="KW-1185">Reference proteome</keyword>
<dbReference type="GO" id="GO:0000287">
    <property type="term" value="F:magnesium ion binding"/>
    <property type="evidence" value="ECO:0007669"/>
    <property type="project" value="InterPro"/>
</dbReference>
<evidence type="ECO:0000259" key="16">
    <source>
        <dbReference type="PROSITE" id="PS51483"/>
    </source>
</evidence>
<evidence type="ECO:0000256" key="9">
    <source>
        <dbReference type="ARBA" id="ARBA00022741"/>
    </source>
</evidence>
<dbReference type="STRING" id="564608.C1N902"/>
<sequence length="595" mass="65570">MPTVNLKRDQLFAALGKTYTEAEFDELCFEFGIELDEVTSEKQMASNGGAPEDDEVIYKIDIPANRYDLLCLEGIARALNVFRGVTPSPVFRLVEPPNGAPRQKMIQRPETMLVRPFVVCAVLRGVKFDKARYDSFIDLQDKLHQNICRRRTLVAIGTHDLATIRGPFTYEALPPEDIAFTPLKQTREFRADELMEHYESDNKLKHFLHILDGSVVFPVIYDADRTVLSLPPIINGAKSAITLDTRDVFIECTATDLNKAKIVLNTVVAMFSEHSSTPFAVEPVDVVDALGSEKTYPDFMTRFVEVDPKYVNQRIGVDIDAKTMAALLCRMQLATKVSDDGETLRVEVPPTRSDVLHPCDIAEDVAIAYGYNNIKRTIPKMATVGAQQPLNHFSDLIRNEVAAMGFSEALTWILCSHDDNYANVMREDDGKSGAIVANPSSTDVQVVRSSLLPGVLKAMGANKDAPLPAKLFEVGDVVLLDDSEDVGARNSRRLLVLYSNAKAGFEVVHGVLDRVLLIAGASRSVDQPGYSVKESDEATYFPGRQAKVVVGGKEVGIFGIVHPDVLSKFDIVNPCSVLELDLEPLLGGVDGRLEL</sequence>
<evidence type="ECO:0000256" key="11">
    <source>
        <dbReference type="ARBA" id="ARBA00022842"/>
    </source>
</evidence>
<evidence type="ECO:0000256" key="1">
    <source>
        <dbReference type="ARBA" id="ARBA00001946"/>
    </source>
</evidence>
<dbReference type="PANTHER" id="PTHR10947">
    <property type="entry name" value="PHENYLALANYL-TRNA SYNTHETASE BETA CHAIN AND LEUCINE-RICH REPEAT-CONTAINING PROTEIN 47"/>
    <property type="match status" value="1"/>
</dbReference>
<reference evidence="17 18" key="1">
    <citation type="journal article" date="2009" name="Science">
        <title>Green evolution and dynamic adaptations revealed by genomes of the marine picoeukaryotes Micromonas.</title>
        <authorList>
            <person name="Worden A.Z."/>
            <person name="Lee J.H."/>
            <person name="Mock T."/>
            <person name="Rouze P."/>
            <person name="Simmons M.P."/>
            <person name="Aerts A.L."/>
            <person name="Allen A.E."/>
            <person name="Cuvelier M.L."/>
            <person name="Derelle E."/>
            <person name="Everett M.V."/>
            <person name="Foulon E."/>
            <person name="Grimwood J."/>
            <person name="Gundlach H."/>
            <person name="Henrissat B."/>
            <person name="Napoli C."/>
            <person name="McDonald S.M."/>
            <person name="Parker M.S."/>
            <person name="Rombauts S."/>
            <person name="Salamov A."/>
            <person name="Von Dassow P."/>
            <person name="Badger J.H."/>
            <person name="Coutinho P.M."/>
            <person name="Demir E."/>
            <person name="Dubchak I."/>
            <person name="Gentemann C."/>
            <person name="Eikrem W."/>
            <person name="Gready J.E."/>
            <person name="John U."/>
            <person name="Lanier W."/>
            <person name="Lindquist E.A."/>
            <person name="Lucas S."/>
            <person name="Mayer K.F."/>
            <person name="Moreau H."/>
            <person name="Not F."/>
            <person name="Otillar R."/>
            <person name="Panaud O."/>
            <person name="Pangilinan J."/>
            <person name="Paulsen I."/>
            <person name="Piegu B."/>
            <person name="Poliakov A."/>
            <person name="Robbens S."/>
            <person name="Schmutz J."/>
            <person name="Toulza E."/>
            <person name="Wyss T."/>
            <person name="Zelensky A."/>
            <person name="Zhou K."/>
            <person name="Armbrust E.V."/>
            <person name="Bhattacharya D."/>
            <person name="Goodenough U.W."/>
            <person name="Van de Peer Y."/>
            <person name="Grigoriev I.V."/>
        </authorList>
    </citation>
    <scope>NUCLEOTIDE SEQUENCE [LARGE SCALE GENOMIC DNA]</scope>
    <source>
        <strain evidence="17 18">CCMP1545</strain>
    </source>
</reference>
<dbReference type="Gene3D" id="3.30.930.10">
    <property type="entry name" value="Bira Bifunctional Protein, Domain 2"/>
    <property type="match status" value="1"/>
</dbReference>
<comment type="similarity">
    <text evidence="3">Belongs to the phenylalanyl-tRNA synthetase beta subunit family. Type 2 subfamily.</text>
</comment>
<dbReference type="AlphaFoldDB" id="C1N902"/>
<evidence type="ECO:0000256" key="4">
    <source>
        <dbReference type="ARBA" id="ARBA00011209"/>
    </source>
</evidence>
<dbReference type="OMA" id="FPGRCAN"/>
<evidence type="ECO:0000313" key="18">
    <source>
        <dbReference type="Proteomes" id="UP000001876"/>
    </source>
</evidence>
<comment type="catalytic activity">
    <reaction evidence="15">
        <text>tRNA(Phe) + L-phenylalanine + ATP = L-phenylalanyl-tRNA(Phe) + AMP + diphosphate + H(+)</text>
        <dbReference type="Rhea" id="RHEA:19413"/>
        <dbReference type="Rhea" id="RHEA-COMP:9668"/>
        <dbReference type="Rhea" id="RHEA-COMP:9699"/>
        <dbReference type="ChEBI" id="CHEBI:15378"/>
        <dbReference type="ChEBI" id="CHEBI:30616"/>
        <dbReference type="ChEBI" id="CHEBI:33019"/>
        <dbReference type="ChEBI" id="CHEBI:58095"/>
        <dbReference type="ChEBI" id="CHEBI:78442"/>
        <dbReference type="ChEBI" id="CHEBI:78531"/>
        <dbReference type="ChEBI" id="CHEBI:456215"/>
        <dbReference type="EC" id="6.1.1.20"/>
    </reaction>
</comment>
<dbReference type="InterPro" id="IPR041616">
    <property type="entry name" value="PheRS_beta_core"/>
</dbReference>
<name>C1N902_MICPC</name>
<dbReference type="GO" id="GO:0006432">
    <property type="term" value="P:phenylalanyl-tRNA aminoacylation"/>
    <property type="evidence" value="ECO:0007669"/>
    <property type="project" value="InterPro"/>
</dbReference>
<dbReference type="InterPro" id="IPR020825">
    <property type="entry name" value="Phe-tRNA_synthase-like_B3/B4"/>
</dbReference>
<keyword evidence="8" id="KW-0479">Metal-binding</keyword>
<dbReference type="RefSeq" id="XP_003064529.1">
    <property type="nucleotide sequence ID" value="XM_003064483.1"/>
</dbReference>
<dbReference type="InterPro" id="IPR040659">
    <property type="entry name" value="PhetRS_B1"/>
</dbReference>
<organism evidence="18">
    <name type="scientific">Micromonas pusilla (strain CCMP1545)</name>
    <name type="common">Picoplanktonic green alga</name>
    <dbReference type="NCBI Taxonomy" id="564608"/>
    <lineage>
        <taxon>Eukaryota</taxon>
        <taxon>Viridiplantae</taxon>
        <taxon>Chlorophyta</taxon>
        <taxon>Mamiellophyceae</taxon>
        <taxon>Mamiellales</taxon>
        <taxon>Mamiellaceae</taxon>
        <taxon>Micromonas</taxon>
    </lineage>
</organism>
<evidence type="ECO:0000256" key="3">
    <source>
        <dbReference type="ARBA" id="ARBA00007438"/>
    </source>
</evidence>
<keyword evidence="7" id="KW-0436">Ligase</keyword>
<keyword evidence="10" id="KW-0067">ATP-binding</keyword>
<protein>
    <recommendedName>
        <fullName evidence="5">phenylalanine--tRNA ligase</fullName>
        <ecNumber evidence="5">6.1.1.20</ecNumber>
    </recommendedName>
    <alternativeName>
        <fullName evidence="14">Phenylalanyl-tRNA synthetase beta subunit</fullName>
    </alternativeName>
</protein>
<dbReference type="InterPro" id="IPR005146">
    <property type="entry name" value="B3/B4_tRNA-bd"/>
</dbReference>
<evidence type="ECO:0000256" key="6">
    <source>
        <dbReference type="ARBA" id="ARBA00022490"/>
    </source>
</evidence>
<dbReference type="InterPro" id="IPR005147">
    <property type="entry name" value="tRNA_synthase_B5-dom"/>
</dbReference>
<dbReference type="FunFam" id="3.30.56.10:FF:000005">
    <property type="entry name" value="Phenylalanine--tRNA ligase beta subunit"/>
    <property type="match status" value="1"/>
</dbReference>
<dbReference type="InterPro" id="IPR045060">
    <property type="entry name" value="Phe-tRNA-ligase_IIc_bsu"/>
</dbReference>
<dbReference type="KEGG" id="mpp:MICPUCDRAFT_45062"/>
<dbReference type="SUPFAM" id="SSF56037">
    <property type="entry name" value="PheT/TilS domain"/>
    <property type="match status" value="1"/>
</dbReference>
<dbReference type="SUPFAM" id="SSF46955">
    <property type="entry name" value="Putative DNA-binding domain"/>
    <property type="match status" value="2"/>
</dbReference>
<dbReference type="Pfam" id="PF03484">
    <property type="entry name" value="B5"/>
    <property type="match status" value="1"/>
</dbReference>
<evidence type="ECO:0000256" key="5">
    <source>
        <dbReference type="ARBA" id="ARBA00012814"/>
    </source>
</evidence>
<evidence type="ECO:0000256" key="7">
    <source>
        <dbReference type="ARBA" id="ARBA00022598"/>
    </source>
</evidence>
<dbReference type="Pfam" id="PF17759">
    <property type="entry name" value="tRNA_synthFbeta"/>
    <property type="match status" value="1"/>
</dbReference>
<dbReference type="OrthoDB" id="1698572at2759"/>
<dbReference type="GeneID" id="9689813"/>
<dbReference type="FunFam" id="3.50.40.10:FF:000002">
    <property type="entry name" value="phenylalanine--tRNA ligase beta subunit"/>
    <property type="match status" value="1"/>
</dbReference>
<dbReference type="Gene3D" id="3.30.56.10">
    <property type="match status" value="2"/>
</dbReference>
<evidence type="ECO:0000256" key="8">
    <source>
        <dbReference type="ARBA" id="ARBA00022723"/>
    </source>
</evidence>
<comment type="cofactor">
    <cofactor evidence="1">
        <name>Mg(2+)</name>
        <dbReference type="ChEBI" id="CHEBI:18420"/>
    </cofactor>
</comment>
<evidence type="ECO:0000256" key="15">
    <source>
        <dbReference type="ARBA" id="ARBA00049255"/>
    </source>
</evidence>
<dbReference type="Proteomes" id="UP000001876">
    <property type="component" value="Unassembled WGS sequence"/>
</dbReference>
<dbReference type="GO" id="GO:0003723">
    <property type="term" value="F:RNA binding"/>
    <property type="evidence" value="ECO:0007669"/>
    <property type="project" value="InterPro"/>
</dbReference>
<feature type="domain" description="B5" evidence="16">
    <location>
        <begin position="299"/>
        <end position="376"/>
    </location>
</feature>
<comment type="subcellular location">
    <subcellularLocation>
        <location evidence="2">Cytoplasm</location>
    </subcellularLocation>
</comment>
<dbReference type="Pfam" id="PF18262">
    <property type="entry name" value="PhetRS_B1"/>
    <property type="match status" value="1"/>
</dbReference>
<dbReference type="SMART" id="SM00874">
    <property type="entry name" value="B5"/>
    <property type="match status" value="1"/>
</dbReference>
<gene>
    <name evidence="17" type="ORF">MICPUCDRAFT_45062</name>
</gene>
<keyword evidence="6" id="KW-0963">Cytoplasm</keyword>